<dbReference type="RefSeq" id="WP_323689360.1">
    <property type="nucleotide sequence ID" value="NZ_JAYGIM010000019.1"/>
</dbReference>
<dbReference type="EMBL" id="JAYGIM010000019">
    <property type="protein sequence ID" value="MEA5429237.1"/>
    <property type="molecule type" value="Genomic_DNA"/>
</dbReference>
<keyword evidence="2" id="KW-1185">Reference proteome</keyword>
<sequence>MTTIAENKTIADEINRCLTGHKLTYKPTFDFNDFMTTENIITNLLATNKLTDLILKNYFQQNPIGEYHHFTDLAAFESILTNKKLWLFSVKKRFGENEFKPFYKAHHMDGYELRQNSSGVPMENELVENAFYASFTNDRLSTDAETYMWDYFAKKTGVRLVFEVNEVNTDFRQIYYPDKATRTDISLLTDLIDIATRRNKYLIIERIATIGFFYLPCDYKIEQEYRLLVKRETGNDFGMKFGTKDGHEYMEFPFNTSNPLAQFKLKKVIFDTGTDIMKAEQIIASSEFVSIPTEKNNR</sequence>
<accession>A0ABU5SPQ0</accession>
<name>A0ABU5SPQ0_9BACT</name>
<gene>
    <name evidence="1" type="ORF">VB798_21780</name>
</gene>
<organism evidence="1 2">
    <name type="scientific">Arcicella lustrica</name>
    <dbReference type="NCBI Taxonomy" id="2984196"/>
    <lineage>
        <taxon>Bacteria</taxon>
        <taxon>Pseudomonadati</taxon>
        <taxon>Bacteroidota</taxon>
        <taxon>Cytophagia</taxon>
        <taxon>Cytophagales</taxon>
        <taxon>Flectobacillaceae</taxon>
        <taxon>Arcicella</taxon>
    </lineage>
</organism>
<proteinExistence type="predicted"/>
<evidence type="ECO:0000313" key="1">
    <source>
        <dbReference type="EMBL" id="MEA5429237.1"/>
    </source>
</evidence>
<comment type="caution">
    <text evidence="1">The sequence shown here is derived from an EMBL/GenBank/DDBJ whole genome shotgun (WGS) entry which is preliminary data.</text>
</comment>
<protein>
    <recommendedName>
        <fullName evidence="3">RES domain-containing protein</fullName>
    </recommendedName>
</protein>
<evidence type="ECO:0000313" key="2">
    <source>
        <dbReference type="Proteomes" id="UP001302222"/>
    </source>
</evidence>
<evidence type="ECO:0008006" key="3">
    <source>
        <dbReference type="Google" id="ProtNLM"/>
    </source>
</evidence>
<dbReference type="Proteomes" id="UP001302222">
    <property type="component" value="Unassembled WGS sequence"/>
</dbReference>
<reference evidence="1 2" key="1">
    <citation type="submission" date="2023-12" db="EMBL/GenBank/DDBJ databases">
        <title>Novel species of the genus Arcicella isolated from rivers.</title>
        <authorList>
            <person name="Lu H."/>
        </authorList>
    </citation>
    <scope>NUCLEOTIDE SEQUENCE [LARGE SCALE GENOMIC DNA]</scope>
    <source>
        <strain evidence="1 2">DC25W</strain>
    </source>
</reference>